<name>A0A7N2R3T1_QUELO</name>
<protein>
    <recommendedName>
        <fullName evidence="1">Aminotransferase-like plant mobile domain-containing protein</fullName>
    </recommendedName>
</protein>
<evidence type="ECO:0000313" key="3">
    <source>
        <dbReference type="Proteomes" id="UP000594261"/>
    </source>
</evidence>
<dbReference type="Gramene" id="QL04p082377:mrna">
    <property type="protein sequence ID" value="QL04p082377:mrna"/>
    <property type="gene ID" value="QL04p082377"/>
</dbReference>
<dbReference type="Pfam" id="PF10536">
    <property type="entry name" value="PMD"/>
    <property type="match status" value="1"/>
</dbReference>
<feature type="domain" description="Aminotransferase-like plant mobile" evidence="1">
    <location>
        <begin position="67"/>
        <end position="289"/>
    </location>
</feature>
<keyword evidence="3" id="KW-1185">Reference proteome</keyword>
<dbReference type="OMA" id="EATHFIW"/>
<dbReference type="AlphaFoldDB" id="A0A7N2R3T1"/>
<organism evidence="2 3">
    <name type="scientific">Quercus lobata</name>
    <name type="common">Valley oak</name>
    <dbReference type="NCBI Taxonomy" id="97700"/>
    <lineage>
        <taxon>Eukaryota</taxon>
        <taxon>Viridiplantae</taxon>
        <taxon>Streptophyta</taxon>
        <taxon>Embryophyta</taxon>
        <taxon>Tracheophyta</taxon>
        <taxon>Spermatophyta</taxon>
        <taxon>Magnoliopsida</taxon>
        <taxon>eudicotyledons</taxon>
        <taxon>Gunneridae</taxon>
        <taxon>Pentapetalae</taxon>
        <taxon>rosids</taxon>
        <taxon>fabids</taxon>
        <taxon>Fagales</taxon>
        <taxon>Fagaceae</taxon>
        <taxon>Quercus</taxon>
    </lineage>
</organism>
<dbReference type="EMBL" id="LRBV02000004">
    <property type="status" value="NOT_ANNOTATED_CDS"/>
    <property type="molecule type" value="Genomic_DNA"/>
</dbReference>
<proteinExistence type="predicted"/>
<dbReference type="EnsemblPlants" id="QL04p082359:mrna">
    <property type="protein sequence ID" value="QL04p082359:mrna"/>
    <property type="gene ID" value="QL04p082359"/>
</dbReference>
<reference evidence="2 3" key="1">
    <citation type="journal article" date="2016" name="G3 (Bethesda)">
        <title>First Draft Assembly and Annotation of the Genome of a California Endemic Oak Quercus lobata Nee (Fagaceae).</title>
        <authorList>
            <person name="Sork V.L."/>
            <person name="Fitz-Gibbon S.T."/>
            <person name="Puiu D."/>
            <person name="Crepeau M."/>
            <person name="Gugger P.F."/>
            <person name="Sherman R."/>
            <person name="Stevens K."/>
            <person name="Langley C.H."/>
            <person name="Pellegrini M."/>
            <person name="Salzberg S.L."/>
        </authorList>
    </citation>
    <scope>NUCLEOTIDE SEQUENCE [LARGE SCALE GENOMIC DNA]</scope>
    <source>
        <strain evidence="3">cv. SW786</strain>
    </source>
</reference>
<evidence type="ECO:0000259" key="1">
    <source>
        <dbReference type="Pfam" id="PF10536"/>
    </source>
</evidence>
<dbReference type="Proteomes" id="UP000594261">
    <property type="component" value="Chromosome 4"/>
</dbReference>
<dbReference type="PANTHER" id="PTHR46033">
    <property type="entry name" value="PROTEIN MAIN-LIKE 2"/>
    <property type="match status" value="1"/>
</dbReference>
<dbReference type="PANTHER" id="PTHR46033:SF8">
    <property type="entry name" value="PROTEIN MAINTENANCE OF MERISTEMS-LIKE"/>
    <property type="match status" value="1"/>
</dbReference>
<accession>A0A7N2R3T1</accession>
<dbReference type="GO" id="GO:0010073">
    <property type="term" value="P:meristem maintenance"/>
    <property type="evidence" value="ECO:0007669"/>
    <property type="project" value="InterPro"/>
</dbReference>
<dbReference type="InterPro" id="IPR019557">
    <property type="entry name" value="AminoTfrase-like_pln_mobile"/>
</dbReference>
<dbReference type="Gramene" id="QL04p082359:mrna">
    <property type="protein sequence ID" value="QL04p082359:mrna"/>
    <property type="gene ID" value="QL04p082359"/>
</dbReference>
<evidence type="ECO:0000313" key="2">
    <source>
        <dbReference type="EnsemblPlants" id="QL04p082359:mrna"/>
    </source>
</evidence>
<dbReference type="InParanoid" id="A0A7N2R3T1"/>
<dbReference type="InterPro" id="IPR044824">
    <property type="entry name" value="MAIN-like"/>
</dbReference>
<dbReference type="EnsemblPlants" id="QL04p082377:mrna">
    <property type="protein sequence ID" value="QL04p082377:mrna"/>
    <property type="gene ID" value="QL04p082377"/>
</dbReference>
<reference evidence="2" key="2">
    <citation type="submission" date="2021-01" db="UniProtKB">
        <authorList>
            <consortium name="EnsemblPlants"/>
        </authorList>
    </citation>
    <scope>IDENTIFICATION</scope>
</reference>
<sequence length="291" mass="32747">MQALDRVQPGPDDETQLTRQLNHQSTPLWRCAADEEVPGIIKVRHRTCVLLQGGLDPRIMQYIDAVGLTGLFKVPNMEVDHALITALVERWRPETHTFHLPHGEMGITLQDIEVMLGIPVDGLPVTGRTNLKWSKVCRDLLGHEPPPVIPNSNKSTLAGVRIKYNWLDEQFAASPTVDASDEVVQQHARYHLLVWMGALLFMDKSADRVSLFTLLLLNPISNARWYSWGNAALPWLYRQLCSASKKDAMQIGGALLLVQLWAYSRFPQICPITRPPLPPVHSGPLAIRYIH</sequence>